<keyword evidence="2" id="KW-1185">Reference proteome</keyword>
<organism evidence="1 2">
    <name type="scientific">Faecalitalea cylindroides</name>
    <dbReference type="NCBI Taxonomy" id="39483"/>
    <lineage>
        <taxon>Bacteria</taxon>
        <taxon>Bacillati</taxon>
        <taxon>Bacillota</taxon>
        <taxon>Erysipelotrichia</taxon>
        <taxon>Erysipelotrichales</taxon>
        <taxon>Erysipelotrichaceae</taxon>
        <taxon>Faecalitalea</taxon>
    </lineage>
</organism>
<dbReference type="AlphaFoldDB" id="A0A1Y4LLJ5"/>
<proteinExistence type="predicted"/>
<dbReference type="Proteomes" id="UP000195447">
    <property type="component" value="Unassembled WGS sequence"/>
</dbReference>
<gene>
    <name evidence="1" type="ORF">B5F14_08845</name>
</gene>
<name>A0A1Y4LLJ5_9FIRM</name>
<evidence type="ECO:0000313" key="1">
    <source>
        <dbReference type="EMBL" id="OUP57578.1"/>
    </source>
</evidence>
<sequence length="120" mass="14777">MTLYEELIEKYHNDELIDYFLGKRKRYLNNVKPRYLHKLIQSNLLEKDLERTTRISYNSYEYYAKTMFDLGDFEEKYQSKSKEYKETFLEEIDVRLKTLVLNQVTYKLKMNLRKKYQGTS</sequence>
<dbReference type="EMBL" id="NFKM01000020">
    <property type="protein sequence ID" value="OUP57578.1"/>
    <property type="molecule type" value="Genomic_DNA"/>
</dbReference>
<evidence type="ECO:0000313" key="2">
    <source>
        <dbReference type="Proteomes" id="UP000195447"/>
    </source>
</evidence>
<accession>A0A1Y4LLJ5</accession>
<protein>
    <submittedName>
        <fullName evidence="1">Uncharacterized protein</fullName>
    </submittedName>
</protein>
<reference evidence="2" key="1">
    <citation type="submission" date="2017-04" db="EMBL/GenBank/DDBJ databases">
        <title>Function of individual gut microbiota members based on whole genome sequencing of pure cultures obtained from chicken caecum.</title>
        <authorList>
            <person name="Medvecky M."/>
            <person name="Cejkova D."/>
            <person name="Polansky O."/>
            <person name="Karasova D."/>
            <person name="Kubasova T."/>
            <person name="Cizek A."/>
            <person name="Rychlik I."/>
        </authorList>
    </citation>
    <scope>NUCLEOTIDE SEQUENCE [LARGE SCALE GENOMIC DNA]</scope>
    <source>
        <strain evidence="2">An178</strain>
    </source>
</reference>
<comment type="caution">
    <text evidence="1">The sequence shown here is derived from an EMBL/GenBank/DDBJ whole genome shotgun (WGS) entry which is preliminary data.</text>
</comment>
<dbReference type="RefSeq" id="WP_087159044.1">
    <property type="nucleotide sequence ID" value="NZ_NFKM01000020.1"/>
</dbReference>